<accession>A0AAW0C5Q0</accession>
<dbReference type="Proteomes" id="UP001362999">
    <property type="component" value="Unassembled WGS sequence"/>
</dbReference>
<evidence type="ECO:0008006" key="4">
    <source>
        <dbReference type="Google" id="ProtNLM"/>
    </source>
</evidence>
<evidence type="ECO:0000256" key="1">
    <source>
        <dbReference type="SAM" id="MobiDB-lite"/>
    </source>
</evidence>
<dbReference type="EMBL" id="JAWWNJ010000021">
    <property type="protein sequence ID" value="KAK7034146.1"/>
    <property type="molecule type" value="Genomic_DNA"/>
</dbReference>
<keyword evidence="3" id="KW-1185">Reference proteome</keyword>
<feature type="region of interest" description="Disordered" evidence="1">
    <location>
        <begin position="1"/>
        <end position="101"/>
    </location>
</feature>
<dbReference type="AlphaFoldDB" id="A0AAW0C5Q0"/>
<proteinExistence type="predicted"/>
<reference evidence="2 3" key="1">
    <citation type="journal article" date="2024" name="J Genomics">
        <title>Draft genome sequencing and assembly of Favolaschia claudopus CIRM-BRFM 2984 isolated from oak limbs.</title>
        <authorList>
            <person name="Navarro D."/>
            <person name="Drula E."/>
            <person name="Chaduli D."/>
            <person name="Cazenave R."/>
            <person name="Ahrendt S."/>
            <person name="Wang J."/>
            <person name="Lipzen A."/>
            <person name="Daum C."/>
            <person name="Barry K."/>
            <person name="Grigoriev I.V."/>
            <person name="Favel A."/>
            <person name="Rosso M.N."/>
            <person name="Martin F."/>
        </authorList>
    </citation>
    <scope>NUCLEOTIDE SEQUENCE [LARGE SCALE GENOMIC DNA]</scope>
    <source>
        <strain evidence="2 3">CIRM-BRFM 2984</strain>
    </source>
</reference>
<comment type="caution">
    <text evidence="2">The sequence shown here is derived from an EMBL/GenBank/DDBJ whole genome shotgun (WGS) entry which is preliminary data.</text>
</comment>
<feature type="compositionally biased region" description="Polar residues" evidence="1">
    <location>
        <begin position="7"/>
        <end position="26"/>
    </location>
</feature>
<evidence type="ECO:0000313" key="2">
    <source>
        <dbReference type="EMBL" id="KAK7034146.1"/>
    </source>
</evidence>
<name>A0AAW0C5Q0_9AGAR</name>
<organism evidence="2 3">
    <name type="scientific">Favolaschia claudopus</name>
    <dbReference type="NCBI Taxonomy" id="2862362"/>
    <lineage>
        <taxon>Eukaryota</taxon>
        <taxon>Fungi</taxon>
        <taxon>Dikarya</taxon>
        <taxon>Basidiomycota</taxon>
        <taxon>Agaricomycotina</taxon>
        <taxon>Agaricomycetes</taxon>
        <taxon>Agaricomycetidae</taxon>
        <taxon>Agaricales</taxon>
        <taxon>Marasmiineae</taxon>
        <taxon>Mycenaceae</taxon>
        <taxon>Favolaschia</taxon>
    </lineage>
</organism>
<protein>
    <recommendedName>
        <fullName evidence="4">BZIP domain-containing protein</fullName>
    </recommendedName>
</protein>
<sequence length="150" mass="16611">MVMTGVLANSNNSAQARFKSQAQRQARMNEKKREANAECITRGESRKLRNENAELRRQITILTQGNSSSDFSSTPNNAPNSPCTPKRSQPTASSSILSPHPEKAVIDVDALSDDSDDFNWADALNSDFMSPIFKKIIRDHPMPGVDNDDF</sequence>
<gene>
    <name evidence="2" type="ORF">R3P38DRAFT_3184902</name>
</gene>
<evidence type="ECO:0000313" key="3">
    <source>
        <dbReference type="Proteomes" id="UP001362999"/>
    </source>
</evidence>
<feature type="compositionally biased region" description="Polar residues" evidence="1">
    <location>
        <begin position="60"/>
        <end position="97"/>
    </location>
</feature>
<feature type="compositionally biased region" description="Basic and acidic residues" evidence="1">
    <location>
        <begin position="27"/>
        <end position="57"/>
    </location>
</feature>